<keyword evidence="4" id="KW-0539">Nucleus</keyword>
<dbReference type="Proteomes" id="UP000187209">
    <property type="component" value="Unassembled WGS sequence"/>
</dbReference>
<dbReference type="GO" id="GO:0031428">
    <property type="term" value="C:box C/D methylation guide snoRNP complex"/>
    <property type="evidence" value="ECO:0007669"/>
    <property type="project" value="InterPro"/>
</dbReference>
<dbReference type="Gene3D" id="1.10.246.90">
    <property type="entry name" value="Nop domain"/>
    <property type="match status" value="1"/>
</dbReference>
<accession>A0A1R2BZW3</accession>
<dbReference type="OrthoDB" id="6780543at2759"/>
<evidence type="ECO:0000256" key="3">
    <source>
        <dbReference type="ARBA" id="ARBA00022517"/>
    </source>
</evidence>
<dbReference type="InterPro" id="IPR042239">
    <property type="entry name" value="Nop_C"/>
</dbReference>
<evidence type="ECO:0000259" key="6">
    <source>
        <dbReference type="PROSITE" id="PS51358"/>
    </source>
</evidence>
<dbReference type="InterPro" id="IPR012976">
    <property type="entry name" value="NOSIC"/>
</dbReference>
<dbReference type="GO" id="GO:0032040">
    <property type="term" value="C:small-subunit processome"/>
    <property type="evidence" value="ECO:0007669"/>
    <property type="project" value="InterPro"/>
</dbReference>
<evidence type="ECO:0000256" key="5">
    <source>
        <dbReference type="SAM" id="MobiDB-lite"/>
    </source>
</evidence>
<dbReference type="FunFam" id="1.10.287.4070:FF:000001">
    <property type="entry name" value="Probable Nucleolar protein 58"/>
    <property type="match status" value="1"/>
</dbReference>
<comment type="subcellular location">
    <subcellularLocation>
        <location evidence="1">Nucleus</location>
        <location evidence="1">Nucleolus</location>
    </subcellularLocation>
</comment>
<feature type="region of interest" description="Disordered" evidence="5">
    <location>
        <begin position="409"/>
        <end position="454"/>
    </location>
</feature>
<dbReference type="FunFam" id="1.10.246.90:FF:000005">
    <property type="entry name" value="Nucleolar protein 5, putative"/>
    <property type="match status" value="1"/>
</dbReference>
<comment type="caution">
    <text evidence="7">The sequence shown here is derived from an EMBL/GenBank/DDBJ whole genome shotgun (WGS) entry which is preliminary data.</text>
</comment>
<dbReference type="InterPro" id="IPR045056">
    <property type="entry name" value="Nop56/Nop58"/>
</dbReference>
<dbReference type="PROSITE" id="PS51358">
    <property type="entry name" value="NOP"/>
    <property type="match status" value="1"/>
</dbReference>
<organism evidence="7 8">
    <name type="scientific">Stentor coeruleus</name>
    <dbReference type="NCBI Taxonomy" id="5963"/>
    <lineage>
        <taxon>Eukaryota</taxon>
        <taxon>Sar</taxon>
        <taxon>Alveolata</taxon>
        <taxon>Ciliophora</taxon>
        <taxon>Postciliodesmatophora</taxon>
        <taxon>Heterotrichea</taxon>
        <taxon>Heterotrichida</taxon>
        <taxon>Stentoridae</taxon>
        <taxon>Stentor</taxon>
    </lineage>
</organism>
<feature type="compositionally biased region" description="Polar residues" evidence="5">
    <location>
        <begin position="420"/>
        <end position="433"/>
    </location>
</feature>
<name>A0A1R2BZW3_9CILI</name>
<dbReference type="PANTHER" id="PTHR10894:SF1">
    <property type="entry name" value="NUCLEOLAR PROTEIN 58"/>
    <property type="match status" value="1"/>
</dbReference>
<evidence type="ECO:0000313" key="7">
    <source>
        <dbReference type="EMBL" id="OMJ82260.1"/>
    </source>
</evidence>
<dbReference type="GO" id="GO:0030515">
    <property type="term" value="F:snoRNA binding"/>
    <property type="evidence" value="ECO:0007669"/>
    <property type="project" value="InterPro"/>
</dbReference>
<dbReference type="InterPro" id="IPR012974">
    <property type="entry name" value="NOP58/56_N"/>
</dbReference>
<dbReference type="EMBL" id="MPUH01000347">
    <property type="protein sequence ID" value="OMJ82260.1"/>
    <property type="molecule type" value="Genomic_DNA"/>
</dbReference>
<evidence type="ECO:0000256" key="4">
    <source>
        <dbReference type="ARBA" id="ARBA00023242"/>
    </source>
</evidence>
<dbReference type="AlphaFoldDB" id="A0A1R2BZW3"/>
<reference evidence="7 8" key="1">
    <citation type="submission" date="2016-11" db="EMBL/GenBank/DDBJ databases">
        <title>The macronuclear genome of Stentor coeruleus: a giant cell with tiny introns.</title>
        <authorList>
            <person name="Slabodnick M."/>
            <person name="Ruby J.G."/>
            <person name="Reiff S.B."/>
            <person name="Swart E.C."/>
            <person name="Gosai S."/>
            <person name="Prabakaran S."/>
            <person name="Witkowska E."/>
            <person name="Larue G.E."/>
            <person name="Fisher S."/>
            <person name="Freeman R.M."/>
            <person name="Gunawardena J."/>
            <person name="Chu W."/>
            <person name="Stover N.A."/>
            <person name="Gregory B.D."/>
            <person name="Nowacki M."/>
            <person name="Derisi J."/>
            <person name="Roy S.W."/>
            <person name="Marshall W.F."/>
            <person name="Sood P."/>
        </authorList>
    </citation>
    <scope>NUCLEOTIDE SEQUENCE [LARGE SCALE GENOMIC DNA]</scope>
    <source>
        <strain evidence="7">WM001</strain>
    </source>
</reference>
<proteinExistence type="inferred from homology"/>
<dbReference type="SUPFAM" id="SSF89124">
    <property type="entry name" value="Nop domain"/>
    <property type="match status" value="1"/>
</dbReference>
<dbReference type="InterPro" id="IPR036070">
    <property type="entry name" value="Nop_dom_sf"/>
</dbReference>
<dbReference type="Gene3D" id="1.10.287.4070">
    <property type="match status" value="1"/>
</dbReference>
<keyword evidence="8" id="KW-1185">Reference proteome</keyword>
<protein>
    <recommendedName>
        <fullName evidence="6">Nop domain-containing protein</fullName>
    </recommendedName>
</protein>
<evidence type="ECO:0000313" key="8">
    <source>
        <dbReference type="Proteomes" id="UP000187209"/>
    </source>
</evidence>
<dbReference type="SMART" id="SM00931">
    <property type="entry name" value="NOSIC"/>
    <property type="match status" value="1"/>
</dbReference>
<sequence length="454" mass="50697">MLVLFETAAGFALFKVLKEKKLKKVDDLAEEFSTLEKATKLVKLKAFDKFNDSKSALKAVSALLNSKLSKSLRKFLKNNIVSKGIEDELLVLDKKLCRVIEEKLGIKCIQGSQYLELVRGIRSQIEGLLSGFTESEQKAMSLGLAHSICRHTLKFSVDKIDTMIVQAVNLLDDIDKELNNYSMKLREWYSWHFPELARVITDNLVYAKCVKLIGQRINCKSTDMGEIVPKEIESEVKEAAELSMGTEITENDIEHIKSLCDQVISLSEYRISLSEYLKNRMQAIAPNLTVLVGEIVGARLIAHAGSLVNLSKHPASTIQILGAEKALFRAIRTKHDTPKYGLLYHASIVGSATPNIKGKISRTLAAKCALCIRMDALGDETEATIGLEHKQAMENRVKYLETHLTPSAFSGKRPQAYNRPMSSQMYNPSTDATANVELPAKRYSSGQDEFPKKR</sequence>
<dbReference type="GO" id="GO:0042254">
    <property type="term" value="P:ribosome biogenesis"/>
    <property type="evidence" value="ECO:0007669"/>
    <property type="project" value="UniProtKB-KW"/>
</dbReference>
<dbReference type="Pfam" id="PF01798">
    <property type="entry name" value="Nop"/>
    <property type="match status" value="1"/>
</dbReference>
<evidence type="ECO:0000256" key="2">
    <source>
        <dbReference type="ARBA" id="ARBA00009211"/>
    </source>
</evidence>
<comment type="similarity">
    <text evidence="2">Belongs to the NOP5/NOP56 family.</text>
</comment>
<keyword evidence="3" id="KW-0690">Ribosome biogenesis</keyword>
<dbReference type="InterPro" id="IPR002687">
    <property type="entry name" value="Nop_dom"/>
</dbReference>
<gene>
    <name evidence="7" type="ORF">SteCoe_17108</name>
</gene>
<dbReference type="PANTHER" id="PTHR10894">
    <property type="entry name" value="NUCLEOLAR PROTEIN 5 NUCLEOLAR PROTEIN NOP5 NOP58"/>
    <property type="match status" value="1"/>
</dbReference>
<dbReference type="Pfam" id="PF08156">
    <property type="entry name" value="NOP5NT"/>
    <property type="match status" value="1"/>
</dbReference>
<feature type="domain" description="Nop" evidence="6">
    <location>
        <begin position="284"/>
        <end position="402"/>
    </location>
</feature>
<evidence type="ECO:0000256" key="1">
    <source>
        <dbReference type="ARBA" id="ARBA00004604"/>
    </source>
</evidence>